<gene>
    <name evidence="2" type="ORF">DEF24_20970</name>
</gene>
<comment type="caution">
    <text evidence="2">The sequence shown here is derived from an EMBL/GenBank/DDBJ whole genome shotgun (WGS) entry which is preliminary data.</text>
</comment>
<name>A0A368T0P0_9ACTN</name>
<dbReference type="AlphaFoldDB" id="A0A368T0P0"/>
<accession>A0A368T0P0</accession>
<protein>
    <submittedName>
        <fullName evidence="2">Uncharacterized protein</fullName>
    </submittedName>
</protein>
<evidence type="ECO:0000313" key="2">
    <source>
        <dbReference type="EMBL" id="RCV53208.1"/>
    </source>
</evidence>
<proteinExistence type="predicted"/>
<evidence type="ECO:0000313" key="3">
    <source>
        <dbReference type="Proteomes" id="UP000253318"/>
    </source>
</evidence>
<evidence type="ECO:0000256" key="1">
    <source>
        <dbReference type="SAM" id="MobiDB-lite"/>
    </source>
</evidence>
<dbReference type="EMBL" id="QEIN01000199">
    <property type="protein sequence ID" value="RCV53208.1"/>
    <property type="molecule type" value="Genomic_DNA"/>
</dbReference>
<sequence length="102" mass="11427">MGDKGFAGARGEKAAAAPGPVLVRPARRDEPHPGIFPNWLHHRIEAVIWALKNQLGLERRTARIREGLWARSCQRILALNAVVRHDWLIDAPVKRSLVAYGH</sequence>
<feature type="region of interest" description="Disordered" evidence="1">
    <location>
        <begin position="1"/>
        <end position="25"/>
    </location>
</feature>
<dbReference type="OrthoDB" id="4962032at2"/>
<organism evidence="2 3">
    <name type="scientific">Marinitenerispora sediminis</name>
    <dbReference type="NCBI Taxonomy" id="1931232"/>
    <lineage>
        <taxon>Bacteria</taxon>
        <taxon>Bacillati</taxon>
        <taxon>Actinomycetota</taxon>
        <taxon>Actinomycetes</taxon>
        <taxon>Streptosporangiales</taxon>
        <taxon>Nocardiopsidaceae</taxon>
        <taxon>Marinitenerispora</taxon>
    </lineage>
</organism>
<dbReference type="Proteomes" id="UP000253318">
    <property type="component" value="Unassembled WGS sequence"/>
</dbReference>
<reference evidence="2 3" key="1">
    <citation type="submission" date="2018-04" db="EMBL/GenBank/DDBJ databases">
        <title>Novel actinobacteria from marine sediment.</title>
        <authorList>
            <person name="Ng Z.Y."/>
            <person name="Tan G.Y.A."/>
        </authorList>
    </citation>
    <scope>NUCLEOTIDE SEQUENCE [LARGE SCALE GENOMIC DNA]</scope>
    <source>
        <strain evidence="2 3">TPS81</strain>
    </source>
</reference>
<keyword evidence="3" id="KW-1185">Reference proteome</keyword>
<feature type="compositionally biased region" description="Low complexity" evidence="1">
    <location>
        <begin position="1"/>
        <end position="19"/>
    </location>
</feature>
<dbReference type="RefSeq" id="WP_114400241.1">
    <property type="nucleotide sequence ID" value="NZ_QEIM01000198.1"/>
</dbReference>